<evidence type="ECO:0000259" key="6">
    <source>
        <dbReference type="SMART" id="SM00701"/>
    </source>
</evidence>
<gene>
    <name evidence="7" type="ORF">DBR06_SOUSAS44110022</name>
</gene>
<evidence type="ECO:0000256" key="1">
    <source>
        <dbReference type="ARBA" id="ARBA00004613"/>
    </source>
</evidence>
<evidence type="ECO:0000313" key="8">
    <source>
        <dbReference type="Proteomes" id="UP000295264"/>
    </source>
</evidence>
<dbReference type="AlphaFoldDB" id="A0A484GIP6"/>
<keyword evidence="4" id="KW-0391">Immunity</keyword>
<proteinExistence type="inferred from homology"/>
<dbReference type="InterPro" id="IPR036505">
    <property type="entry name" value="Amidase/PGRP_sf"/>
</dbReference>
<dbReference type="CDD" id="cd06583">
    <property type="entry name" value="PGRP"/>
    <property type="match status" value="1"/>
</dbReference>
<keyword evidence="5" id="KW-0732">Signal</keyword>
<dbReference type="PANTHER" id="PTHR11022">
    <property type="entry name" value="PEPTIDOGLYCAN RECOGNITION PROTEIN"/>
    <property type="match status" value="1"/>
</dbReference>
<dbReference type="EMBL" id="QWLN02007393">
    <property type="protein sequence ID" value="TEA35522.1"/>
    <property type="molecule type" value="Genomic_DNA"/>
</dbReference>
<dbReference type="FunFam" id="3.40.80.10:FF:000004">
    <property type="entry name" value="Peptidoglycan recognition protein 4"/>
    <property type="match status" value="1"/>
</dbReference>
<evidence type="ECO:0000256" key="2">
    <source>
        <dbReference type="ARBA" id="ARBA00007553"/>
    </source>
</evidence>
<feature type="signal peptide" evidence="5">
    <location>
        <begin position="1"/>
        <end position="17"/>
    </location>
</feature>
<dbReference type="InterPro" id="IPR015510">
    <property type="entry name" value="PGRP"/>
</dbReference>
<dbReference type="SMART" id="SM00701">
    <property type="entry name" value="PGRP"/>
    <property type="match status" value="1"/>
</dbReference>
<evidence type="ECO:0000313" key="7">
    <source>
        <dbReference type="EMBL" id="TEA35522.1"/>
    </source>
</evidence>
<organism evidence="7 8">
    <name type="scientific">Sousa chinensis</name>
    <name type="common">Indo-pacific humpbacked dolphin</name>
    <name type="synonym">Steno chinensis</name>
    <dbReference type="NCBI Taxonomy" id="103600"/>
    <lineage>
        <taxon>Eukaryota</taxon>
        <taxon>Metazoa</taxon>
        <taxon>Chordata</taxon>
        <taxon>Craniata</taxon>
        <taxon>Vertebrata</taxon>
        <taxon>Euteleostomi</taxon>
        <taxon>Mammalia</taxon>
        <taxon>Eutheria</taxon>
        <taxon>Laurasiatheria</taxon>
        <taxon>Artiodactyla</taxon>
        <taxon>Whippomorpha</taxon>
        <taxon>Cetacea</taxon>
        <taxon>Odontoceti</taxon>
        <taxon>Delphinidae</taxon>
        <taxon>Sousa</taxon>
    </lineage>
</organism>
<dbReference type="GO" id="GO:0045087">
    <property type="term" value="P:innate immune response"/>
    <property type="evidence" value="ECO:0007669"/>
    <property type="project" value="UniProtKB-KW"/>
</dbReference>
<name>A0A484GIP6_SOUCH</name>
<reference evidence="7 8" key="1">
    <citation type="journal article" date="2018" name="Genomics">
        <title>Molecular footprints of inshore aquatic adaptation in Indo-Pacific humpback dolphin (Sousa chinensis).</title>
        <authorList>
            <person name="Ming Y."/>
            <person name="Jian J."/>
            <person name="Yu F."/>
            <person name="Yu X."/>
            <person name="Wang J."/>
            <person name="Liu W."/>
        </authorList>
    </citation>
    <scope>NUCLEOTIDE SEQUENCE [LARGE SCALE GENOMIC DNA]</scope>
    <source>
        <strain evidence="7">MY-2018</strain>
        <tissue evidence="7">Skin</tissue>
    </source>
</reference>
<dbReference type="InterPro" id="IPR006619">
    <property type="entry name" value="PGRP_domain_met/bac"/>
</dbReference>
<evidence type="ECO:0000256" key="4">
    <source>
        <dbReference type="ARBA" id="ARBA00022588"/>
    </source>
</evidence>
<keyword evidence="4" id="KW-0399">Innate immunity</keyword>
<dbReference type="GO" id="GO:0008745">
    <property type="term" value="F:N-acetylmuramoyl-L-alanine amidase activity"/>
    <property type="evidence" value="ECO:0007669"/>
    <property type="project" value="InterPro"/>
</dbReference>
<comment type="similarity">
    <text evidence="2">Belongs to the N-acetylmuramoyl-L-alanine amidase 2 family.</text>
</comment>
<feature type="domain" description="Peptidoglycan recognition protein family" evidence="6">
    <location>
        <begin position="55"/>
        <end position="197"/>
    </location>
</feature>
<dbReference type="Gene3D" id="3.40.80.10">
    <property type="entry name" value="Peptidoglycan recognition protein-like"/>
    <property type="match status" value="2"/>
</dbReference>
<dbReference type="GO" id="GO:0008270">
    <property type="term" value="F:zinc ion binding"/>
    <property type="evidence" value="ECO:0007669"/>
    <property type="project" value="InterPro"/>
</dbReference>
<dbReference type="InterPro" id="IPR002502">
    <property type="entry name" value="Amidase_domain"/>
</dbReference>
<comment type="subcellular location">
    <subcellularLocation>
        <location evidence="1">Secreted</location>
    </subcellularLocation>
</comment>
<dbReference type="SUPFAM" id="SSF55846">
    <property type="entry name" value="N-acetylmuramoyl-L-alanine amidase-like"/>
    <property type="match status" value="2"/>
</dbReference>
<keyword evidence="8" id="KW-1185">Reference proteome</keyword>
<evidence type="ECO:0000256" key="3">
    <source>
        <dbReference type="ARBA" id="ARBA00022525"/>
    </source>
</evidence>
<keyword evidence="3" id="KW-0964">Secreted</keyword>
<dbReference type="GO" id="GO:0005576">
    <property type="term" value="C:extracellular region"/>
    <property type="evidence" value="ECO:0007669"/>
    <property type="project" value="UniProtKB-SubCell"/>
</dbReference>
<dbReference type="PANTHER" id="PTHR11022:SF40">
    <property type="entry name" value="PEPTIDOGLYCAN RECOGNITION PROTEIN 4"/>
    <property type="match status" value="1"/>
</dbReference>
<comment type="caution">
    <text evidence="7">The sequence shown here is derived from an EMBL/GenBank/DDBJ whole genome shotgun (WGS) entry which is preliminary data.</text>
</comment>
<protein>
    <recommendedName>
        <fullName evidence="6">Peptidoglycan recognition protein family domain-containing protein</fullName>
    </recommendedName>
</protein>
<accession>A0A484GIP6</accession>
<evidence type="ECO:0000256" key="5">
    <source>
        <dbReference type="SAM" id="SignalP"/>
    </source>
</evidence>
<dbReference type="Pfam" id="PF01510">
    <property type="entry name" value="Amidase_2"/>
    <property type="match status" value="1"/>
</dbReference>
<sequence length="258" mass="28661">MLLWLLLISALDLGAWGDSPQLSWNETQARGLSEKLLDLFVGISQLILKGRSGASTVVSRKEWGLRFLTRSAQLTRPVACVIMDQLTEVECQEQNVCSWKLRGLQSRSVYNTGWCDVAYIFLVGDNGRVYKGVGWNIQGMHAQGYNSVSLGLAFFGNKLGSRPSPAALSAAEDLIFYAIKKGHMSLRYIQPLLLKEESCLVPQQPLMPRKACPNIITRSAWKARQTHCPTMNLPAKYVIIIHTVGATCNISMDCRICV</sequence>
<dbReference type="GO" id="GO:0009253">
    <property type="term" value="P:peptidoglycan catabolic process"/>
    <property type="evidence" value="ECO:0007669"/>
    <property type="project" value="InterPro"/>
</dbReference>
<dbReference type="Proteomes" id="UP000295264">
    <property type="component" value="Unassembled WGS sequence"/>
</dbReference>
<feature type="chain" id="PRO_5019857192" description="Peptidoglycan recognition protein family domain-containing protein" evidence="5">
    <location>
        <begin position="18"/>
        <end position="258"/>
    </location>
</feature>